<dbReference type="PANTHER" id="PTHR44846">
    <property type="entry name" value="MANNOSYL-D-GLYCERATE TRANSPORT/METABOLISM SYSTEM REPRESSOR MNGR-RELATED"/>
    <property type="match status" value="1"/>
</dbReference>
<accession>A0A8J3API9</accession>
<dbReference type="AlphaFoldDB" id="A0A8J3API9"/>
<dbReference type="GO" id="GO:0045892">
    <property type="term" value="P:negative regulation of DNA-templated transcription"/>
    <property type="evidence" value="ECO:0007669"/>
    <property type="project" value="TreeGrafter"/>
</dbReference>
<dbReference type="SUPFAM" id="SSF46785">
    <property type="entry name" value="Winged helix' DNA-binding domain"/>
    <property type="match status" value="1"/>
</dbReference>
<evidence type="ECO:0000256" key="4">
    <source>
        <dbReference type="ARBA" id="ARBA00023163"/>
    </source>
</evidence>
<dbReference type="PROSITE" id="PS50949">
    <property type="entry name" value="HTH_GNTR"/>
    <property type="match status" value="1"/>
</dbReference>
<dbReference type="Pfam" id="PF07702">
    <property type="entry name" value="UTRA"/>
    <property type="match status" value="1"/>
</dbReference>
<dbReference type="InterPro" id="IPR011663">
    <property type="entry name" value="UTRA"/>
</dbReference>
<dbReference type="InterPro" id="IPR028978">
    <property type="entry name" value="Chorismate_lyase_/UTRA_dom_sf"/>
</dbReference>
<dbReference type="Pfam" id="PF00392">
    <property type="entry name" value="GntR"/>
    <property type="match status" value="1"/>
</dbReference>
<dbReference type="Gene3D" id="1.10.10.10">
    <property type="entry name" value="Winged helix-like DNA-binding domain superfamily/Winged helix DNA-binding domain"/>
    <property type="match status" value="1"/>
</dbReference>
<dbReference type="Gene3D" id="3.40.1410.10">
    <property type="entry name" value="Chorismate lyase-like"/>
    <property type="match status" value="1"/>
</dbReference>
<sequence length="238" mass="27339">MSKYNEIAKDIRQKISNQVYGVGEMLPDEFTLAEQYDCSKMTVKKAMDILVSEGLIAKRRGYGTIVKEAPLFNVHQLNRNDKKHFGLTQKVGAKRVNSKVLLFQVIPASDKLASLLNCETNSFIYEIKRVRYIDGKPFALEEIYMPISVIQGLSEKHVNKSIYQFIQEELGLKIKSAQKIIRAVKGNALDIQHLHIHKHDPVMEVEQIVFLADGKVFEYSITHHVYQLFEFQTVIINE</sequence>
<proteinExistence type="predicted"/>
<dbReference type="GO" id="GO:0003677">
    <property type="term" value="F:DNA binding"/>
    <property type="evidence" value="ECO:0007669"/>
    <property type="project" value="UniProtKB-KW"/>
</dbReference>
<name>A0A8J3API9_9BACI</name>
<keyword evidence="1" id="KW-0678">Repressor</keyword>
<dbReference type="RefSeq" id="WP_088001970.1">
    <property type="nucleotide sequence ID" value="NZ_BMHB01000003.1"/>
</dbReference>
<evidence type="ECO:0000256" key="3">
    <source>
        <dbReference type="ARBA" id="ARBA00023125"/>
    </source>
</evidence>
<dbReference type="PRINTS" id="PR00035">
    <property type="entry name" value="HTHGNTR"/>
</dbReference>
<dbReference type="InterPro" id="IPR050679">
    <property type="entry name" value="Bact_HTH_transcr_reg"/>
</dbReference>
<dbReference type="Proteomes" id="UP000626244">
    <property type="component" value="Unassembled WGS sequence"/>
</dbReference>
<evidence type="ECO:0000313" key="6">
    <source>
        <dbReference type="EMBL" id="GGI17545.1"/>
    </source>
</evidence>
<feature type="domain" description="HTH gntR-type" evidence="5">
    <location>
        <begin position="1"/>
        <end position="69"/>
    </location>
</feature>
<evidence type="ECO:0000256" key="1">
    <source>
        <dbReference type="ARBA" id="ARBA00022491"/>
    </source>
</evidence>
<protein>
    <submittedName>
        <fullName evidence="6">GntR family transcriptional regulator</fullName>
    </submittedName>
</protein>
<gene>
    <name evidence="6" type="ORF">GCM10007380_38480</name>
</gene>
<keyword evidence="3" id="KW-0238">DNA-binding</keyword>
<dbReference type="InterPro" id="IPR036390">
    <property type="entry name" value="WH_DNA-bd_sf"/>
</dbReference>
<dbReference type="FunFam" id="3.40.1410.10:FF:000008">
    <property type="entry name" value="Transcriptional regulator, GntR family"/>
    <property type="match status" value="1"/>
</dbReference>
<evidence type="ECO:0000256" key="2">
    <source>
        <dbReference type="ARBA" id="ARBA00023015"/>
    </source>
</evidence>
<dbReference type="SMART" id="SM00866">
    <property type="entry name" value="UTRA"/>
    <property type="match status" value="1"/>
</dbReference>
<dbReference type="SUPFAM" id="SSF64288">
    <property type="entry name" value="Chorismate lyase-like"/>
    <property type="match status" value="1"/>
</dbReference>
<dbReference type="EMBL" id="BMHB01000003">
    <property type="protein sequence ID" value="GGI17545.1"/>
    <property type="molecule type" value="Genomic_DNA"/>
</dbReference>
<organism evidence="6 7">
    <name type="scientific">Gottfriedia solisilvae</name>
    <dbReference type="NCBI Taxonomy" id="1516104"/>
    <lineage>
        <taxon>Bacteria</taxon>
        <taxon>Bacillati</taxon>
        <taxon>Bacillota</taxon>
        <taxon>Bacilli</taxon>
        <taxon>Bacillales</taxon>
        <taxon>Bacillaceae</taxon>
        <taxon>Gottfriedia</taxon>
    </lineage>
</organism>
<dbReference type="InterPro" id="IPR000524">
    <property type="entry name" value="Tscrpt_reg_HTH_GntR"/>
</dbReference>
<keyword evidence="7" id="KW-1185">Reference proteome</keyword>
<keyword evidence="4" id="KW-0804">Transcription</keyword>
<dbReference type="SMART" id="SM00345">
    <property type="entry name" value="HTH_GNTR"/>
    <property type="match status" value="1"/>
</dbReference>
<dbReference type="CDD" id="cd07377">
    <property type="entry name" value="WHTH_GntR"/>
    <property type="match status" value="1"/>
</dbReference>
<reference evidence="7" key="1">
    <citation type="journal article" date="2019" name="Int. J. Syst. Evol. Microbiol.">
        <title>The Global Catalogue of Microorganisms (GCM) 10K type strain sequencing project: providing services to taxonomists for standard genome sequencing and annotation.</title>
        <authorList>
            <consortium name="The Broad Institute Genomics Platform"/>
            <consortium name="The Broad Institute Genome Sequencing Center for Infectious Disease"/>
            <person name="Wu L."/>
            <person name="Ma J."/>
        </authorList>
    </citation>
    <scope>NUCLEOTIDE SEQUENCE [LARGE SCALE GENOMIC DNA]</scope>
    <source>
        <strain evidence="7">CGMCC 1.14993</strain>
    </source>
</reference>
<comment type="caution">
    <text evidence="6">The sequence shown here is derived from an EMBL/GenBank/DDBJ whole genome shotgun (WGS) entry which is preliminary data.</text>
</comment>
<evidence type="ECO:0000259" key="5">
    <source>
        <dbReference type="PROSITE" id="PS50949"/>
    </source>
</evidence>
<dbReference type="PANTHER" id="PTHR44846:SF5">
    <property type="entry name" value="HTH-TYPE TRANSCRIPTIONAL REGULATOR GMUR"/>
    <property type="match status" value="1"/>
</dbReference>
<evidence type="ECO:0000313" key="7">
    <source>
        <dbReference type="Proteomes" id="UP000626244"/>
    </source>
</evidence>
<keyword evidence="2" id="KW-0805">Transcription regulation</keyword>
<dbReference type="InterPro" id="IPR036388">
    <property type="entry name" value="WH-like_DNA-bd_sf"/>
</dbReference>
<dbReference type="GO" id="GO:0003700">
    <property type="term" value="F:DNA-binding transcription factor activity"/>
    <property type="evidence" value="ECO:0007669"/>
    <property type="project" value="InterPro"/>
</dbReference>
<dbReference type="OrthoDB" id="9815017at2"/>